<feature type="region of interest" description="Disordered" evidence="1">
    <location>
        <begin position="27"/>
        <end position="47"/>
    </location>
</feature>
<protein>
    <submittedName>
        <fullName evidence="2">Uncharacterized protein</fullName>
    </submittedName>
</protein>
<evidence type="ECO:0000313" key="2">
    <source>
        <dbReference type="EMBL" id="XCM82086.1"/>
    </source>
</evidence>
<evidence type="ECO:0000256" key="1">
    <source>
        <dbReference type="SAM" id="MobiDB-lite"/>
    </source>
</evidence>
<feature type="compositionally biased region" description="Acidic residues" evidence="1">
    <location>
        <begin position="33"/>
        <end position="46"/>
    </location>
</feature>
<organism evidence="2">
    <name type="scientific">Kitasatospora camelliae</name>
    <dbReference type="NCBI Taxonomy" id="3156397"/>
    <lineage>
        <taxon>Bacteria</taxon>
        <taxon>Bacillati</taxon>
        <taxon>Actinomycetota</taxon>
        <taxon>Actinomycetes</taxon>
        <taxon>Kitasatosporales</taxon>
        <taxon>Streptomycetaceae</taxon>
        <taxon>Kitasatospora</taxon>
    </lineage>
</organism>
<name>A0AAU8K1J5_9ACTN</name>
<dbReference type="EMBL" id="CP159872">
    <property type="protein sequence ID" value="XCM82086.1"/>
    <property type="molecule type" value="Genomic_DNA"/>
</dbReference>
<sequence>MTVGHDRGEAVFHAFPDGTELYRYGTDRFTPEGADEDGEGEAEPLVDWDGGYLDAANAVILVTDREEEITVPYVVDLPTGAVRGRLTGDPRPHGDGTWTTVGPDARLTLWTLG</sequence>
<dbReference type="RefSeq" id="WP_354643012.1">
    <property type="nucleotide sequence ID" value="NZ_CP159872.1"/>
</dbReference>
<dbReference type="KEGG" id="kcm:ABWK59_25870"/>
<proteinExistence type="predicted"/>
<accession>A0AAU8K1J5</accession>
<dbReference type="AlphaFoldDB" id="A0AAU8K1J5"/>
<gene>
    <name evidence="2" type="ORF">ABWK59_25870</name>
</gene>
<reference evidence="2" key="1">
    <citation type="submission" date="2024-06" db="EMBL/GenBank/DDBJ databases">
        <title>The genome sequences of Kitasatospora sp. strain HUAS MG31.</title>
        <authorList>
            <person name="Mo P."/>
        </authorList>
    </citation>
    <scope>NUCLEOTIDE SEQUENCE</scope>
    <source>
        <strain evidence="2">HUAS MG31</strain>
    </source>
</reference>